<proteinExistence type="inferred from homology"/>
<keyword evidence="4" id="KW-1185">Reference proteome</keyword>
<dbReference type="InterPro" id="IPR010819">
    <property type="entry name" value="AGE/CE"/>
</dbReference>
<dbReference type="PANTHER" id="PTHR15108">
    <property type="entry name" value="N-ACYLGLUCOSAMINE-2-EPIMERASE"/>
    <property type="match status" value="1"/>
</dbReference>
<protein>
    <submittedName>
        <fullName evidence="3">AGE family epimerase/isomerase</fullName>
    </submittedName>
</protein>
<keyword evidence="2 3" id="KW-0413">Isomerase</keyword>
<name>A0A4U0REL4_9RHOB</name>
<evidence type="ECO:0000313" key="3">
    <source>
        <dbReference type="EMBL" id="TJZ93881.1"/>
    </source>
</evidence>
<evidence type="ECO:0000313" key="4">
    <source>
        <dbReference type="Proteomes" id="UP000309747"/>
    </source>
</evidence>
<sequence length="417" mass="46228">MIPGPEDLSGPWIADDAHRAFLIEDAHRALDLFDASLRPGGGLQVLDLAGAPLPGSLQELHTTTRLVHSYALAQMAGRHDRAGLIDRGMDELWTRHRDTRHGGYLWSLDEAGVVDGTKLAYGHVFVLLAASSAKLAGHPDADRLMADICEILETRFWDESSGLFRDEFTRDWQVFSTYRGMNANMHGVEALLAAHEATGEALFLQRAGRILDFFIAGQAARHGWRIPEHYDACWQPDPDYRGNPVFRPPGTTPGHSFEMARLLLQWWDLAGRPGLEAPAQARALVRTALDDAWDTERGGLAYTLRDGVMDDATRYWWPVTEAIGALAALIKLDPQPGDEDDYRRLWRFAALRLIDPASGGWFPELGPDDRPDARQFAGKPDLYHALQADLLPLLPGLSHAARDLAHLRPLQGDPAAQ</sequence>
<comment type="caution">
    <text evidence="3">The sequence shown here is derived from an EMBL/GenBank/DDBJ whole genome shotgun (WGS) entry which is preliminary data.</text>
</comment>
<evidence type="ECO:0000256" key="1">
    <source>
        <dbReference type="ARBA" id="ARBA00008558"/>
    </source>
</evidence>
<organism evidence="3 4">
    <name type="scientific">Paracoccus gahaiensis</name>
    <dbReference type="NCBI Taxonomy" id="1706839"/>
    <lineage>
        <taxon>Bacteria</taxon>
        <taxon>Pseudomonadati</taxon>
        <taxon>Pseudomonadota</taxon>
        <taxon>Alphaproteobacteria</taxon>
        <taxon>Rhodobacterales</taxon>
        <taxon>Paracoccaceae</taxon>
        <taxon>Paracoccus</taxon>
    </lineage>
</organism>
<gene>
    <name evidence="3" type="ORF">FA743_00995</name>
</gene>
<accession>A0A4U0REL4</accession>
<dbReference type="Pfam" id="PF07221">
    <property type="entry name" value="GlcNAc_2-epim"/>
    <property type="match status" value="1"/>
</dbReference>
<dbReference type="Gene3D" id="1.50.10.10">
    <property type="match status" value="1"/>
</dbReference>
<comment type="similarity">
    <text evidence="1">Belongs to the N-acylglucosamine 2-epimerase family.</text>
</comment>
<reference evidence="3 4" key="1">
    <citation type="submission" date="2019-04" db="EMBL/GenBank/DDBJ databases">
        <authorList>
            <person name="Li J."/>
        </authorList>
    </citation>
    <scope>NUCLEOTIDE SEQUENCE [LARGE SCALE GENOMIC DNA]</scope>
    <source>
        <strain evidence="3 4">KCTC 42687</strain>
    </source>
</reference>
<dbReference type="SUPFAM" id="SSF48208">
    <property type="entry name" value="Six-hairpin glycosidases"/>
    <property type="match status" value="1"/>
</dbReference>
<dbReference type="InterPro" id="IPR008928">
    <property type="entry name" value="6-hairpin_glycosidase_sf"/>
</dbReference>
<dbReference type="GO" id="GO:0005975">
    <property type="term" value="P:carbohydrate metabolic process"/>
    <property type="evidence" value="ECO:0007669"/>
    <property type="project" value="InterPro"/>
</dbReference>
<dbReference type="OrthoDB" id="9806359at2"/>
<evidence type="ECO:0000256" key="2">
    <source>
        <dbReference type="ARBA" id="ARBA00023235"/>
    </source>
</evidence>
<dbReference type="GO" id="GO:0016853">
    <property type="term" value="F:isomerase activity"/>
    <property type="evidence" value="ECO:0007669"/>
    <property type="project" value="UniProtKB-KW"/>
</dbReference>
<dbReference type="RefSeq" id="WP_136884020.1">
    <property type="nucleotide sequence ID" value="NZ_SUNI01000001.1"/>
</dbReference>
<dbReference type="Proteomes" id="UP000309747">
    <property type="component" value="Unassembled WGS sequence"/>
</dbReference>
<dbReference type="InterPro" id="IPR012341">
    <property type="entry name" value="6hp_glycosidase-like_sf"/>
</dbReference>
<dbReference type="AlphaFoldDB" id="A0A4U0REL4"/>
<dbReference type="EMBL" id="SUNI01000001">
    <property type="protein sequence ID" value="TJZ93881.1"/>
    <property type="molecule type" value="Genomic_DNA"/>
</dbReference>